<name>A0A2P1CGA5_9CAUD</name>
<dbReference type="Proteomes" id="UP000241021">
    <property type="component" value="Segment"/>
</dbReference>
<evidence type="ECO:0000313" key="2">
    <source>
        <dbReference type="EMBL" id="AVJ50219.1"/>
    </source>
</evidence>
<gene>
    <name evidence="2" type="primary">1</name>
    <name evidence="2" type="ORF">SEA_MENDOKYSEI_1</name>
</gene>
<dbReference type="RefSeq" id="YP_009964111.1">
    <property type="nucleotide sequence ID" value="NC_051726.1"/>
</dbReference>
<organism evidence="2 3">
    <name type="scientific">Mycobacterium phage Mendokysei</name>
    <dbReference type="NCBI Taxonomy" id="2099637"/>
    <lineage>
        <taxon>Viruses</taxon>
        <taxon>Duplodnaviria</taxon>
        <taxon>Heunggongvirae</taxon>
        <taxon>Uroviricota</taxon>
        <taxon>Caudoviricetes</taxon>
        <taxon>Bernalvirus</taxon>
        <taxon>Bernalvirus mendokysei</taxon>
    </lineage>
</organism>
<proteinExistence type="predicted"/>
<evidence type="ECO:0000313" key="3">
    <source>
        <dbReference type="Proteomes" id="UP000241021"/>
    </source>
</evidence>
<protein>
    <submittedName>
        <fullName evidence="2">Terminase small subunit</fullName>
    </submittedName>
</protein>
<reference evidence="3" key="1">
    <citation type="submission" date="2018-02" db="EMBL/GenBank/DDBJ databases">
        <authorList>
            <person name="Yee B."/>
            <person name="Bell B."/>
            <person name="Donohue J.-P."/>
            <person name="Ares M.Jr."/>
            <person name="Hartzog G.A."/>
            <person name="Dargyte M."/>
            <person name="DeMattos M."/>
            <person name="Divekar N."/>
            <person name="Farooq S."/>
            <person name="Hardison E."/>
            <person name="Peracchi L."/>
            <person name="Phillips A."/>
            <person name="Sennef S."/>
            <person name="Fridland S."/>
            <person name="Valenzuela-Sanchez M."/>
            <person name="Stoner T.H."/>
            <person name="Russell D.A."/>
            <person name="Pope W.H."/>
            <person name="Jacobs-Sera D."/>
            <person name="Hatfull G.F."/>
        </authorList>
    </citation>
    <scope>NUCLEOTIDE SEQUENCE [LARGE SCALE GENOMIC DNA]</scope>
</reference>
<dbReference type="KEGG" id="vg:60335887"/>
<feature type="region of interest" description="Disordered" evidence="1">
    <location>
        <begin position="1"/>
        <end position="23"/>
    </location>
</feature>
<evidence type="ECO:0000256" key="1">
    <source>
        <dbReference type="SAM" id="MobiDB-lite"/>
    </source>
</evidence>
<keyword evidence="3" id="KW-1185">Reference proteome</keyword>
<sequence>MTDSETTKPRRPTKPRDLGKAGSKLWREIAGSGRYELRPDELALLAHACREEDLIDKLEDALKDAPMMVTGSQGQDVINPMISELRQHRATQKTLLAALKLPDDVDGDEAGESTRSTNARAAAQSRWGKVG</sequence>
<accession>A0A2P1CGA5</accession>
<dbReference type="EMBL" id="MG925349">
    <property type="protein sequence ID" value="AVJ50219.1"/>
    <property type="molecule type" value="Genomic_DNA"/>
</dbReference>
<feature type="compositionally biased region" description="Basic and acidic residues" evidence="1">
    <location>
        <begin position="1"/>
        <end position="19"/>
    </location>
</feature>
<feature type="region of interest" description="Disordered" evidence="1">
    <location>
        <begin position="103"/>
        <end position="131"/>
    </location>
</feature>
<dbReference type="GeneID" id="60335887"/>